<accession>A0A926URP9</accession>
<dbReference type="InterPro" id="IPR035919">
    <property type="entry name" value="EAL_sf"/>
</dbReference>
<dbReference type="Pfam" id="PF01590">
    <property type="entry name" value="GAF"/>
    <property type="match status" value="1"/>
</dbReference>
<dbReference type="SUPFAM" id="SSF141868">
    <property type="entry name" value="EAL domain-like"/>
    <property type="match status" value="1"/>
</dbReference>
<dbReference type="InterPro" id="IPR043128">
    <property type="entry name" value="Rev_trsase/Diguanyl_cyclase"/>
</dbReference>
<keyword evidence="2" id="KW-0418">Kinase</keyword>
<feature type="domain" description="EAL" evidence="5">
    <location>
        <begin position="530"/>
        <end position="786"/>
    </location>
</feature>
<evidence type="ECO:0000313" key="8">
    <source>
        <dbReference type="Proteomes" id="UP000631421"/>
    </source>
</evidence>
<dbReference type="PROSITE" id="PS50887">
    <property type="entry name" value="GGDEF"/>
    <property type="match status" value="1"/>
</dbReference>
<dbReference type="Pfam" id="PF00072">
    <property type="entry name" value="Response_reg"/>
    <property type="match status" value="1"/>
</dbReference>
<dbReference type="Gene3D" id="3.40.50.2300">
    <property type="match status" value="1"/>
</dbReference>
<keyword evidence="3" id="KW-0597">Phosphoprotein</keyword>
<dbReference type="Pfam" id="PF00563">
    <property type="entry name" value="EAL"/>
    <property type="match status" value="1"/>
</dbReference>
<dbReference type="FunFam" id="3.20.20.450:FF:000001">
    <property type="entry name" value="Cyclic di-GMP phosphodiesterase yahA"/>
    <property type="match status" value="1"/>
</dbReference>
<proteinExistence type="predicted"/>
<dbReference type="SMART" id="SM00052">
    <property type="entry name" value="EAL"/>
    <property type="match status" value="1"/>
</dbReference>
<evidence type="ECO:0000256" key="3">
    <source>
        <dbReference type="PROSITE-ProRule" id="PRU00169"/>
    </source>
</evidence>
<dbReference type="PROSITE" id="PS50110">
    <property type="entry name" value="RESPONSE_REGULATORY"/>
    <property type="match status" value="1"/>
</dbReference>
<dbReference type="InterPro" id="IPR029016">
    <property type="entry name" value="GAF-like_dom_sf"/>
</dbReference>
<keyword evidence="1" id="KW-0808">Transferase</keyword>
<dbReference type="SUPFAM" id="SSF55073">
    <property type="entry name" value="Nucleotide cyclase"/>
    <property type="match status" value="1"/>
</dbReference>
<dbReference type="SMART" id="SM00267">
    <property type="entry name" value="GGDEF"/>
    <property type="match status" value="1"/>
</dbReference>
<gene>
    <name evidence="7" type="ORF">H6F44_05840</name>
</gene>
<dbReference type="PROSITE" id="PS50883">
    <property type="entry name" value="EAL"/>
    <property type="match status" value="1"/>
</dbReference>
<dbReference type="InterPro" id="IPR000160">
    <property type="entry name" value="GGDEF_dom"/>
</dbReference>
<reference evidence="7" key="1">
    <citation type="journal article" date="2015" name="ISME J.">
        <title>Draft Genome Sequence of Streptomyces incarnatus NRRL8089, which Produces the Nucleoside Antibiotic Sinefungin.</title>
        <authorList>
            <person name="Oshima K."/>
            <person name="Hattori M."/>
            <person name="Shimizu H."/>
            <person name="Fukuda K."/>
            <person name="Nemoto M."/>
            <person name="Inagaki K."/>
            <person name="Tamura T."/>
        </authorList>
    </citation>
    <scope>NUCLEOTIDE SEQUENCE</scope>
    <source>
        <strain evidence="7">FACHB-1277</strain>
    </source>
</reference>
<evidence type="ECO:0000259" key="5">
    <source>
        <dbReference type="PROSITE" id="PS50883"/>
    </source>
</evidence>
<dbReference type="PANTHER" id="PTHR44757:SF2">
    <property type="entry name" value="BIOFILM ARCHITECTURE MAINTENANCE PROTEIN MBAA"/>
    <property type="match status" value="1"/>
</dbReference>
<dbReference type="NCBIfam" id="TIGR00254">
    <property type="entry name" value="GGDEF"/>
    <property type="match status" value="1"/>
</dbReference>
<dbReference type="InterPro" id="IPR011006">
    <property type="entry name" value="CheY-like_superfamily"/>
</dbReference>
<name>A0A926URP9_9CYAN</name>
<dbReference type="SMART" id="SM00065">
    <property type="entry name" value="GAF"/>
    <property type="match status" value="1"/>
</dbReference>
<evidence type="ECO:0000313" key="7">
    <source>
        <dbReference type="EMBL" id="MBD2149648.1"/>
    </source>
</evidence>
<dbReference type="InterPro" id="IPR029787">
    <property type="entry name" value="Nucleotide_cyclase"/>
</dbReference>
<dbReference type="AlphaFoldDB" id="A0A926URP9"/>
<organism evidence="7 8">
    <name type="scientific">Pseudanabaena cinerea FACHB-1277</name>
    <dbReference type="NCBI Taxonomy" id="2949581"/>
    <lineage>
        <taxon>Bacteria</taxon>
        <taxon>Bacillati</taxon>
        <taxon>Cyanobacteriota</taxon>
        <taxon>Cyanophyceae</taxon>
        <taxon>Pseudanabaenales</taxon>
        <taxon>Pseudanabaenaceae</taxon>
        <taxon>Pseudanabaena</taxon>
        <taxon>Pseudanabaena cinerea</taxon>
    </lineage>
</organism>
<dbReference type="Proteomes" id="UP000631421">
    <property type="component" value="Unassembled WGS sequence"/>
</dbReference>
<evidence type="ECO:0000256" key="1">
    <source>
        <dbReference type="ARBA" id="ARBA00022679"/>
    </source>
</evidence>
<evidence type="ECO:0000259" key="6">
    <source>
        <dbReference type="PROSITE" id="PS50887"/>
    </source>
</evidence>
<dbReference type="SUPFAM" id="SSF52172">
    <property type="entry name" value="CheY-like"/>
    <property type="match status" value="1"/>
</dbReference>
<reference evidence="7" key="2">
    <citation type="submission" date="2020-08" db="EMBL/GenBank/DDBJ databases">
        <authorList>
            <person name="Chen M."/>
            <person name="Teng W."/>
            <person name="Zhao L."/>
            <person name="Hu C."/>
            <person name="Zhou Y."/>
            <person name="Han B."/>
            <person name="Song L."/>
            <person name="Shu W."/>
        </authorList>
    </citation>
    <scope>NUCLEOTIDE SEQUENCE</scope>
    <source>
        <strain evidence="7">FACHB-1277</strain>
    </source>
</reference>
<dbReference type="EMBL" id="JACJPY010000011">
    <property type="protein sequence ID" value="MBD2149648.1"/>
    <property type="molecule type" value="Genomic_DNA"/>
</dbReference>
<dbReference type="InterPro" id="IPR001633">
    <property type="entry name" value="EAL_dom"/>
</dbReference>
<dbReference type="InterPro" id="IPR003018">
    <property type="entry name" value="GAF"/>
</dbReference>
<dbReference type="Pfam" id="PF00990">
    <property type="entry name" value="GGDEF"/>
    <property type="match status" value="1"/>
</dbReference>
<feature type="modified residue" description="4-aspartylphosphate" evidence="3">
    <location>
        <position position="77"/>
    </location>
</feature>
<sequence length="803" mass="91336">MQDFTSESRRSSEIEMQQLTQSRSLHLLLIEDVSADAELVILELAAANINVTYDVAATSAECQQFLRETSYDAVLSDYRLPKLNGLQALQYLQQSSQDIPFILVTGSLGEEAAVECIKAGMTDYVLKERLFRLPLVLHRALAEFDLRQQQREAIAKIQRQAWRETIINRILQAMRGTLILDEVLQITANLLQESLQVSHCLIFRPDHNGKMRSSYISKLPSTLQQQQNDEFLGVYCGFYDFYQQHLAQGEQIAIERVDEDTHTEVRELAESYGILSMLITPLIYQNIYCGGISLYFLEHHGQWSEEVRSLVKVIADQCAIAIHQANLYQSAQKELMERQKIEAQLRHDAFHDALTGLPNRSLFLDRLNHAMHLSQRRSYVQAEALPAADFAVMFLDLDRFKLINDSLGHLAGDVLLQTVSERLVGCLRTGDTVARLGGDEFVMLLESINGVKDVIDVAQRIQERLKLPILINGQEIFVSTSIGIALNSSNYLSPEELLRDADTAMYRAKESGRDRYEVFTTVMHSEAFQKLRLENELRRAIERNEFILQYQPIVCLQSRKIIGLESLIRWQHPERGIIYPASFVPLAEDIGLIVMIDFWVLQEACRQMQIWQQLYPAAEQLTIHVNLSARQFNQYGLTEQINQILAQTNLRNANLKIEITESILLEKTSIANQILSELSDQNVRICIDDFGTGYSSLSYLHQFPIHTLKIDRSFISHLKMDSGDGEIVKAIIILGINLGLNVIAEGIETEEQLNFLKFHNCHAGQGHHLFSPLNADEVAKLLNNLLPDDADLFDPITIQCQSN</sequence>
<dbReference type="GO" id="GO:0000160">
    <property type="term" value="P:phosphorelay signal transduction system"/>
    <property type="evidence" value="ECO:0007669"/>
    <property type="project" value="InterPro"/>
</dbReference>
<dbReference type="RefSeq" id="WP_190350017.1">
    <property type="nucleotide sequence ID" value="NZ_JACJPY010000011.1"/>
</dbReference>
<dbReference type="CDD" id="cd00156">
    <property type="entry name" value="REC"/>
    <property type="match status" value="1"/>
</dbReference>
<evidence type="ECO:0000256" key="2">
    <source>
        <dbReference type="ARBA" id="ARBA00022777"/>
    </source>
</evidence>
<keyword evidence="8" id="KW-1185">Reference proteome</keyword>
<dbReference type="InterPro" id="IPR052155">
    <property type="entry name" value="Biofilm_reg_signaling"/>
</dbReference>
<evidence type="ECO:0000259" key="4">
    <source>
        <dbReference type="PROSITE" id="PS50110"/>
    </source>
</evidence>
<dbReference type="InterPro" id="IPR001789">
    <property type="entry name" value="Sig_transdc_resp-reg_receiver"/>
</dbReference>
<dbReference type="Gene3D" id="3.30.450.40">
    <property type="match status" value="1"/>
</dbReference>
<dbReference type="PANTHER" id="PTHR44757">
    <property type="entry name" value="DIGUANYLATE CYCLASE DGCP"/>
    <property type="match status" value="1"/>
</dbReference>
<dbReference type="CDD" id="cd01948">
    <property type="entry name" value="EAL"/>
    <property type="match status" value="1"/>
</dbReference>
<dbReference type="Gene3D" id="3.20.20.450">
    <property type="entry name" value="EAL domain"/>
    <property type="match status" value="1"/>
</dbReference>
<feature type="domain" description="GGDEF" evidence="6">
    <location>
        <begin position="388"/>
        <end position="521"/>
    </location>
</feature>
<dbReference type="SMART" id="SM00448">
    <property type="entry name" value="REC"/>
    <property type="match status" value="1"/>
</dbReference>
<dbReference type="Gene3D" id="3.30.70.270">
    <property type="match status" value="1"/>
</dbReference>
<dbReference type="CDD" id="cd01949">
    <property type="entry name" value="GGDEF"/>
    <property type="match status" value="1"/>
</dbReference>
<dbReference type="SUPFAM" id="SSF55781">
    <property type="entry name" value="GAF domain-like"/>
    <property type="match status" value="1"/>
</dbReference>
<dbReference type="GO" id="GO:0016301">
    <property type="term" value="F:kinase activity"/>
    <property type="evidence" value="ECO:0007669"/>
    <property type="project" value="UniProtKB-KW"/>
</dbReference>
<feature type="domain" description="Response regulatory" evidence="4">
    <location>
        <begin position="26"/>
        <end position="142"/>
    </location>
</feature>
<protein>
    <submittedName>
        <fullName evidence="7">EAL domain-containing protein</fullName>
    </submittedName>
</protein>
<comment type="caution">
    <text evidence="7">The sequence shown here is derived from an EMBL/GenBank/DDBJ whole genome shotgun (WGS) entry which is preliminary data.</text>
</comment>